<keyword evidence="2 8" id="KW-1277">Toxin-antitoxin system</keyword>
<dbReference type="SUPFAM" id="SSF88723">
    <property type="entry name" value="PIN domain-like"/>
    <property type="match status" value="1"/>
</dbReference>
<evidence type="ECO:0000256" key="5">
    <source>
        <dbReference type="ARBA" id="ARBA00022801"/>
    </source>
</evidence>
<comment type="function">
    <text evidence="8">Toxic component of a toxin-antitoxin (TA) system. An RNase.</text>
</comment>
<evidence type="ECO:0000256" key="3">
    <source>
        <dbReference type="ARBA" id="ARBA00022722"/>
    </source>
</evidence>
<feature type="domain" description="PIN" evidence="9">
    <location>
        <begin position="3"/>
        <end position="128"/>
    </location>
</feature>
<evidence type="ECO:0000256" key="8">
    <source>
        <dbReference type="HAMAP-Rule" id="MF_00265"/>
    </source>
</evidence>
<gene>
    <name evidence="8" type="primary">vapC</name>
    <name evidence="10" type="ORF">FKG94_13365</name>
</gene>
<keyword evidence="4 8" id="KW-0479">Metal-binding</keyword>
<keyword evidence="11" id="KW-1185">Reference proteome</keyword>
<protein>
    <recommendedName>
        <fullName evidence="8">Ribonuclease VapC</fullName>
        <shortName evidence="8">RNase VapC</shortName>
        <ecNumber evidence="8">3.1.-.-</ecNumber>
    </recommendedName>
    <alternativeName>
        <fullName evidence="8">Toxin VapC</fullName>
    </alternativeName>
</protein>
<keyword evidence="3 8" id="KW-0540">Nuclease</keyword>
<keyword evidence="8" id="KW-0800">Toxin</keyword>
<keyword evidence="5 8" id="KW-0378">Hydrolase</keyword>
<dbReference type="Proteomes" id="UP000319732">
    <property type="component" value="Unassembled WGS sequence"/>
</dbReference>
<dbReference type="OrthoDB" id="9796690at2"/>
<name>A0A545TLL0_9GAMM</name>
<sequence length="137" mass="15509">MLYMLDTDICSYIMRQAPKPLLSVMEEKVESGRTICISVITYSELRLGAARSAASEKYNRLIDEFSDRLDFIADWTTKEADCFAELQSRLFAEGTPIGHNDTMIAAHAISLDAVLVTNNHRHFSKVRGLTLENWAQH</sequence>
<keyword evidence="6 8" id="KW-0460">Magnesium</keyword>
<dbReference type="PANTHER" id="PTHR33653:SF1">
    <property type="entry name" value="RIBONUCLEASE VAPC2"/>
    <property type="match status" value="1"/>
</dbReference>
<evidence type="ECO:0000256" key="7">
    <source>
        <dbReference type="ARBA" id="ARBA00038093"/>
    </source>
</evidence>
<reference evidence="10 11" key="1">
    <citation type="submission" date="2019-06" db="EMBL/GenBank/DDBJ databases">
        <title>Whole genome sequence for Cellvibrionaceae sp. R142.</title>
        <authorList>
            <person name="Wang G."/>
        </authorList>
    </citation>
    <scope>NUCLEOTIDE SEQUENCE [LARGE SCALE GENOMIC DNA]</scope>
    <source>
        <strain evidence="10 11">R142</strain>
    </source>
</reference>
<evidence type="ECO:0000313" key="10">
    <source>
        <dbReference type="EMBL" id="TQV78066.1"/>
    </source>
</evidence>
<accession>A0A545TLL0</accession>
<dbReference type="InterPro" id="IPR002716">
    <property type="entry name" value="PIN_dom"/>
</dbReference>
<evidence type="ECO:0000313" key="11">
    <source>
        <dbReference type="Proteomes" id="UP000319732"/>
    </source>
</evidence>
<dbReference type="EC" id="3.1.-.-" evidence="8"/>
<dbReference type="Gene3D" id="3.40.50.1010">
    <property type="entry name" value="5'-nuclease"/>
    <property type="match status" value="1"/>
</dbReference>
<feature type="binding site" evidence="8">
    <location>
        <position position="6"/>
    </location>
    <ligand>
        <name>Mg(2+)</name>
        <dbReference type="ChEBI" id="CHEBI:18420"/>
    </ligand>
</feature>
<comment type="caution">
    <text evidence="10">The sequence shown here is derived from an EMBL/GenBank/DDBJ whole genome shotgun (WGS) entry which is preliminary data.</text>
</comment>
<evidence type="ECO:0000256" key="1">
    <source>
        <dbReference type="ARBA" id="ARBA00001946"/>
    </source>
</evidence>
<comment type="similarity">
    <text evidence="7 8">Belongs to the PINc/VapC protein family.</text>
</comment>
<feature type="binding site" evidence="8">
    <location>
        <position position="101"/>
    </location>
    <ligand>
        <name>Mg(2+)</name>
        <dbReference type="ChEBI" id="CHEBI:18420"/>
    </ligand>
</feature>
<evidence type="ECO:0000256" key="4">
    <source>
        <dbReference type="ARBA" id="ARBA00022723"/>
    </source>
</evidence>
<dbReference type="Pfam" id="PF01850">
    <property type="entry name" value="PIN"/>
    <property type="match status" value="1"/>
</dbReference>
<dbReference type="CDD" id="cd09881">
    <property type="entry name" value="PIN_VapC4-5_FitB-like"/>
    <property type="match status" value="1"/>
</dbReference>
<dbReference type="GO" id="GO:0004540">
    <property type="term" value="F:RNA nuclease activity"/>
    <property type="evidence" value="ECO:0007669"/>
    <property type="project" value="InterPro"/>
</dbReference>
<evidence type="ECO:0000256" key="2">
    <source>
        <dbReference type="ARBA" id="ARBA00022649"/>
    </source>
</evidence>
<evidence type="ECO:0000259" key="9">
    <source>
        <dbReference type="Pfam" id="PF01850"/>
    </source>
</evidence>
<dbReference type="InterPro" id="IPR022907">
    <property type="entry name" value="VapC_family"/>
</dbReference>
<dbReference type="HAMAP" id="MF_00265">
    <property type="entry name" value="VapC_Nob1"/>
    <property type="match status" value="1"/>
</dbReference>
<dbReference type="RefSeq" id="WP_142904845.1">
    <property type="nucleotide sequence ID" value="NZ_ML660094.1"/>
</dbReference>
<evidence type="ECO:0000256" key="6">
    <source>
        <dbReference type="ARBA" id="ARBA00022842"/>
    </source>
</evidence>
<dbReference type="GO" id="GO:0000287">
    <property type="term" value="F:magnesium ion binding"/>
    <property type="evidence" value="ECO:0007669"/>
    <property type="project" value="UniProtKB-UniRule"/>
</dbReference>
<comment type="cofactor">
    <cofactor evidence="1 8">
        <name>Mg(2+)</name>
        <dbReference type="ChEBI" id="CHEBI:18420"/>
    </cofactor>
</comment>
<proteinExistence type="inferred from homology"/>
<dbReference type="GO" id="GO:0016787">
    <property type="term" value="F:hydrolase activity"/>
    <property type="evidence" value="ECO:0007669"/>
    <property type="project" value="UniProtKB-KW"/>
</dbReference>
<dbReference type="GO" id="GO:0090729">
    <property type="term" value="F:toxin activity"/>
    <property type="evidence" value="ECO:0007669"/>
    <property type="project" value="UniProtKB-KW"/>
</dbReference>
<dbReference type="InterPro" id="IPR050556">
    <property type="entry name" value="Type_II_TA_system_RNase"/>
</dbReference>
<dbReference type="AlphaFoldDB" id="A0A545TLL0"/>
<dbReference type="InterPro" id="IPR029060">
    <property type="entry name" value="PIN-like_dom_sf"/>
</dbReference>
<dbReference type="PANTHER" id="PTHR33653">
    <property type="entry name" value="RIBONUCLEASE VAPC2"/>
    <property type="match status" value="1"/>
</dbReference>
<organism evidence="10 11">
    <name type="scientific">Exilibacterium tricleocarpae</name>
    <dbReference type="NCBI Taxonomy" id="2591008"/>
    <lineage>
        <taxon>Bacteria</taxon>
        <taxon>Pseudomonadati</taxon>
        <taxon>Pseudomonadota</taxon>
        <taxon>Gammaproteobacteria</taxon>
        <taxon>Cellvibrionales</taxon>
        <taxon>Cellvibrionaceae</taxon>
        <taxon>Exilibacterium</taxon>
    </lineage>
</organism>
<dbReference type="EMBL" id="VHSG01000013">
    <property type="protein sequence ID" value="TQV78066.1"/>
    <property type="molecule type" value="Genomic_DNA"/>
</dbReference>